<dbReference type="GO" id="GO:0032259">
    <property type="term" value="P:methylation"/>
    <property type="evidence" value="ECO:0007669"/>
    <property type="project" value="UniProtKB-KW"/>
</dbReference>
<keyword evidence="6" id="KW-0808">Transferase</keyword>
<proteinExistence type="predicted"/>
<keyword evidence="6" id="KW-0489">Methyltransferase</keyword>
<dbReference type="Gene3D" id="1.20.120.1630">
    <property type="match status" value="1"/>
</dbReference>
<protein>
    <submittedName>
        <fullName evidence="6">Isoprenylcysteine carboxylmethyltransferase family protein</fullName>
    </submittedName>
</protein>
<organism evidence="6 7">
    <name type="scientific">Zobellella endophytica</name>
    <dbReference type="NCBI Taxonomy" id="2116700"/>
    <lineage>
        <taxon>Bacteria</taxon>
        <taxon>Pseudomonadati</taxon>
        <taxon>Pseudomonadota</taxon>
        <taxon>Gammaproteobacteria</taxon>
        <taxon>Aeromonadales</taxon>
        <taxon>Aeromonadaceae</taxon>
        <taxon>Zobellella</taxon>
    </lineage>
</organism>
<evidence type="ECO:0000256" key="4">
    <source>
        <dbReference type="ARBA" id="ARBA00023136"/>
    </source>
</evidence>
<evidence type="ECO:0000313" key="6">
    <source>
        <dbReference type="EMBL" id="PSJ40333.1"/>
    </source>
</evidence>
<dbReference type="Pfam" id="PF04191">
    <property type="entry name" value="PEMT"/>
    <property type="match status" value="1"/>
</dbReference>
<accession>A0A2P7QQT9</accession>
<dbReference type="GO" id="GO:0008168">
    <property type="term" value="F:methyltransferase activity"/>
    <property type="evidence" value="ECO:0007669"/>
    <property type="project" value="UniProtKB-KW"/>
</dbReference>
<dbReference type="GO" id="GO:0012505">
    <property type="term" value="C:endomembrane system"/>
    <property type="evidence" value="ECO:0007669"/>
    <property type="project" value="UniProtKB-SubCell"/>
</dbReference>
<dbReference type="RefSeq" id="WP_106731278.1">
    <property type="nucleotide sequence ID" value="NZ_PXYG01000013.1"/>
</dbReference>
<comment type="caution">
    <text evidence="6">The sequence shown here is derived from an EMBL/GenBank/DDBJ whole genome shotgun (WGS) entry which is preliminary data.</text>
</comment>
<keyword evidence="3 5" id="KW-1133">Transmembrane helix</keyword>
<evidence type="ECO:0000313" key="7">
    <source>
        <dbReference type="Proteomes" id="UP000240243"/>
    </source>
</evidence>
<evidence type="ECO:0000256" key="3">
    <source>
        <dbReference type="ARBA" id="ARBA00022989"/>
    </source>
</evidence>
<evidence type="ECO:0000256" key="1">
    <source>
        <dbReference type="ARBA" id="ARBA00004127"/>
    </source>
</evidence>
<dbReference type="Proteomes" id="UP000240243">
    <property type="component" value="Unassembled WGS sequence"/>
</dbReference>
<feature type="transmembrane region" description="Helical" evidence="5">
    <location>
        <begin position="6"/>
        <end position="23"/>
    </location>
</feature>
<dbReference type="PANTHER" id="PTHR12714">
    <property type="entry name" value="PROTEIN-S ISOPRENYLCYSTEINE O-METHYLTRANSFERASE"/>
    <property type="match status" value="1"/>
</dbReference>
<keyword evidence="4 5" id="KW-0472">Membrane</keyword>
<dbReference type="AlphaFoldDB" id="A0A2P7QQT9"/>
<keyword evidence="7" id="KW-1185">Reference proteome</keyword>
<dbReference type="PANTHER" id="PTHR12714:SF24">
    <property type="entry name" value="SLR1182 PROTEIN"/>
    <property type="match status" value="1"/>
</dbReference>
<comment type="subcellular location">
    <subcellularLocation>
        <location evidence="1">Endomembrane system</location>
        <topology evidence="1">Multi-pass membrane protein</topology>
    </subcellularLocation>
</comment>
<reference evidence="6 7" key="1">
    <citation type="submission" date="2018-03" db="EMBL/GenBank/DDBJ databases">
        <title>The draft genome of Zobellella sp. 59N8.</title>
        <authorList>
            <person name="Liu L."/>
            <person name="Li L."/>
            <person name="Zhang X."/>
            <person name="Liang L."/>
            <person name="Wang T."/>
        </authorList>
    </citation>
    <scope>NUCLEOTIDE SEQUENCE [LARGE SCALE GENOMIC DNA]</scope>
    <source>
        <strain evidence="6 7">59N8</strain>
    </source>
</reference>
<feature type="transmembrane region" description="Helical" evidence="5">
    <location>
        <begin position="96"/>
        <end position="121"/>
    </location>
</feature>
<keyword evidence="2 5" id="KW-0812">Transmembrane</keyword>
<feature type="transmembrane region" description="Helical" evidence="5">
    <location>
        <begin position="35"/>
        <end position="61"/>
    </location>
</feature>
<dbReference type="OrthoDB" id="9811969at2"/>
<name>A0A2P7QQT9_9GAMM</name>
<sequence>MSRRRLWLPPPGVVAITALLMWSCRRGSEWGLIDFPGRAALALVILGAGLLVMVVAAGQLLRARTTLLPFRPAEASQLVTGGLFRWSRNPIYLGDLLLLLAWALWLGSLLNLPWLVLFVVYMNRVQIAAEEQALSEKFGAAYLDYRARVRRWL</sequence>
<dbReference type="InterPro" id="IPR007318">
    <property type="entry name" value="Phopholipid_MeTrfase"/>
</dbReference>
<dbReference type="EMBL" id="PXYG01000013">
    <property type="protein sequence ID" value="PSJ40333.1"/>
    <property type="molecule type" value="Genomic_DNA"/>
</dbReference>
<gene>
    <name evidence="6" type="ORF">C7H85_18965</name>
</gene>
<evidence type="ECO:0000256" key="2">
    <source>
        <dbReference type="ARBA" id="ARBA00022692"/>
    </source>
</evidence>
<evidence type="ECO:0000256" key="5">
    <source>
        <dbReference type="SAM" id="Phobius"/>
    </source>
</evidence>